<keyword evidence="3" id="KW-1185">Reference proteome</keyword>
<accession>A0ABU5CQZ1</accession>
<dbReference type="EC" id="3.1.4.-" evidence="2"/>
<dbReference type="InterPro" id="IPR037522">
    <property type="entry name" value="HD_GYP_dom"/>
</dbReference>
<evidence type="ECO:0000259" key="1">
    <source>
        <dbReference type="PROSITE" id="PS51832"/>
    </source>
</evidence>
<dbReference type="NCBIfam" id="TIGR00277">
    <property type="entry name" value="HDIG"/>
    <property type="match status" value="1"/>
</dbReference>
<dbReference type="SUPFAM" id="SSF109604">
    <property type="entry name" value="HD-domain/PDEase-like"/>
    <property type="match status" value="1"/>
</dbReference>
<dbReference type="CDD" id="cd00077">
    <property type="entry name" value="HDc"/>
    <property type="match status" value="1"/>
</dbReference>
<dbReference type="RefSeq" id="WP_320379505.1">
    <property type="nucleotide sequence ID" value="NZ_JAWDIQ010000001.1"/>
</dbReference>
<evidence type="ECO:0000313" key="2">
    <source>
        <dbReference type="EMBL" id="MDY0408799.1"/>
    </source>
</evidence>
<evidence type="ECO:0000313" key="3">
    <source>
        <dbReference type="Proteomes" id="UP001275315"/>
    </source>
</evidence>
<dbReference type="Gene3D" id="1.10.3210.10">
    <property type="entry name" value="Hypothetical protein af1432"/>
    <property type="match status" value="1"/>
</dbReference>
<name>A0ABU5CQZ1_9BACI</name>
<comment type="caution">
    <text evidence="2">The sequence shown here is derived from an EMBL/GenBank/DDBJ whole genome shotgun (WGS) entry which is preliminary data.</text>
</comment>
<dbReference type="Pfam" id="PF13487">
    <property type="entry name" value="HD_5"/>
    <property type="match status" value="1"/>
</dbReference>
<dbReference type="Proteomes" id="UP001275315">
    <property type="component" value="Unassembled WGS sequence"/>
</dbReference>
<reference evidence="2 3" key="1">
    <citation type="submission" date="2023-10" db="EMBL/GenBank/DDBJ databases">
        <title>Virgibacillus soli CC-YMP-6 genome.</title>
        <authorList>
            <person name="Miliotis G."/>
            <person name="Sengupta P."/>
            <person name="Hameed A."/>
            <person name="Chuvochina M."/>
            <person name="Mcdonagh F."/>
            <person name="Simpson A.C."/>
            <person name="Singh N.K."/>
            <person name="Rekha P.D."/>
            <person name="Raman K."/>
            <person name="Hugenholtz P."/>
            <person name="Venkateswaran K."/>
        </authorList>
    </citation>
    <scope>NUCLEOTIDE SEQUENCE [LARGE SCALE GENOMIC DNA]</scope>
    <source>
        <strain evidence="2 3">CC-YMP-6</strain>
    </source>
</reference>
<proteinExistence type="predicted"/>
<dbReference type="SMART" id="SM00471">
    <property type="entry name" value="HDc"/>
    <property type="match status" value="1"/>
</dbReference>
<feature type="domain" description="HD-GYP" evidence="1">
    <location>
        <begin position="113"/>
        <end position="310"/>
    </location>
</feature>
<dbReference type="PANTHER" id="PTHR43155:SF2">
    <property type="entry name" value="CYCLIC DI-GMP PHOSPHODIESTERASE PA4108"/>
    <property type="match status" value="1"/>
</dbReference>
<protein>
    <submittedName>
        <fullName evidence="2">HD-GYP domain-containing protein</fullName>
        <ecNumber evidence="2">3.1.4.-</ecNumber>
    </submittedName>
</protein>
<dbReference type="PANTHER" id="PTHR43155">
    <property type="entry name" value="CYCLIC DI-GMP PHOSPHODIESTERASE PA4108-RELATED"/>
    <property type="match status" value="1"/>
</dbReference>
<dbReference type="InterPro" id="IPR006675">
    <property type="entry name" value="HDIG_dom"/>
</dbReference>
<sequence length="360" mass="40381">MKLVSTNSIEPGATLGQSLYNDNGLILIHRGTKLTQNMLNRLLHIGITYIYIEDEFTKDIETESVISDEVRQKALQTIENTFTSIKKSNVLKQTYISQEEEQALMGVIQDVTGEMRKNKQSISLLTDILMTDDYTYQHSLNVAFYALAIGMEMKLSSQELMDLGVGALLHDIGKVLIDQQVLQKPGKLTDAEYEMVKKHTTYGYEFIRDKSNLSSVIAECAHQHHERLDGYGYPRGLKEDEIIKHAKIIAVADVFDAVTSQRTYLSKPMLPHEGLELLYAGSGKHFEMEMVLAFKNSISVYPNGITVELSNGLKGIVIGQNKSLCDRPVVRIESHDSSPFEIDLASELNITVINCYLADV</sequence>
<dbReference type="GO" id="GO:0016787">
    <property type="term" value="F:hydrolase activity"/>
    <property type="evidence" value="ECO:0007669"/>
    <property type="project" value="UniProtKB-KW"/>
</dbReference>
<keyword evidence="2" id="KW-0378">Hydrolase</keyword>
<dbReference type="InterPro" id="IPR003607">
    <property type="entry name" value="HD/PDEase_dom"/>
</dbReference>
<dbReference type="EMBL" id="JAWDIQ010000001">
    <property type="protein sequence ID" value="MDY0408799.1"/>
    <property type="molecule type" value="Genomic_DNA"/>
</dbReference>
<organism evidence="2 3">
    <name type="scientific">Paracerasibacillus soli</name>
    <dbReference type="NCBI Taxonomy" id="480284"/>
    <lineage>
        <taxon>Bacteria</taxon>
        <taxon>Bacillati</taxon>
        <taxon>Bacillota</taxon>
        <taxon>Bacilli</taxon>
        <taxon>Bacillales</taxon>
        <taxon>Bacillaceae</taxon>
        <taxon>Paracerasibacillus</taxon>
    </lineage>
</organism>
<gene>
    <name evidence="2" type="ORF">RWD45_09840</name>
</gene>
<dbReference type="PROSITE" id="PS51832">
    <property type="entry name" value="HD_GYP"/>
    <property type="match status" value="1"/>
</dbReference>